<protein>
    <submittedName>
        <fullName evidence="2">Membrane protein</fullName>
    </submittedName>
</protein>
<feature type="transmembrane region" description="Helical" evidence="1">
    <location>
        <begin position="14"/>
        <end position="42"/>
    </location>
</feature>
<sequence>MHGWGWGYEGMGGWAFGFMTVGMILLWILIVLAIVALAKYLLRESRSTASKDARTPETVLSERFARGEIDTKEYRERLDAIREAGHG</sequence>
<keyword evidence="3" id="KW-1185">Reference proteome</keyword>
<evidence type="ECO:0000256" key="1">
    <source>
        <dbReference type="SAM" id="Phobius"/>
    </source>
</evidence>
<accession>A0ABR9HN06</accession>
<dbReference type="EMBL" id="JADBDY010000001">
    <property type="protein sequence ID" value="MBE1460245.1"/>
    <property type="molecule type" value="Genomic_DNA"/>
</dbReference>
<name>A0ABR9HN06_9ACTN</name>
<proteinExistence type="predicted"/>
<dbReference type="Proteomes" id="UP000598217">
    <property type="component" value="Unassembled WGS sequence"/>
</dbReference>
<keyword evidence="1" id="KW-0812">Transmembrane</keyword>
<comment type="caution">
    <text evidence="2">The sequence shown here is derived from an EMBL/GenBank/DDBJ whole genome shotgun (WGS) entry which is preliminary data.</text>
</comment>
<gene>
    <name evidence="2" type="ORF">H4W79_004459</name>
</gene>
<organism evidence="2 3">
    <name type="scientific">Nocardiopsis terrae</name>
    <dbReference type="NCBI Taxonomy" id="372655"/>
    <lineage>
        <taxon>Bacteria</taxon>
        <taxon>Bacillati</taxon>
        <taxon>Actinomycetota</taxon>
        <taxon>Actinomycetes</taxon>
        <taxon>Streptosporangiales</taxon>
        <taxon>Nocardiopsidaceae</taxon>
        <taxon>Nocardiopsis</taxon>
    </lineage>
</organism>
<evidence type="ECO:0000313" key="2">
    <source>
        <dbReference type="EMBL" id="MBE1460245.1"/>
    </source>
</evidence>
<evidence type="ECO:0000313" key="3">
    <source>
        <dbReference type="Proteomes" id="UP000598217"/>
    </source>
</evidence>
<dbReference type="RefSeq" id="WP_225942550.1">
    <property type="nucleotide sequence ID" value="NZ_BMXJ01000001.1"/>
</dbReference>
<reference evidence="2 3" key="1">
    <citation type="submission" date="2020-10" db="EMBL/GenBank/DDBJ databases">
        <title>Sequencing the genomes of 1000 actinobacteria strains.</title>
        <authorList>
            <person name="Klenk H.-P."/>
        </authorList>
    </citation>
    <scope>NUCLEOTIDE SEQUENCE [LARGE SCALE GENOMIC DNA]</scope>
    <source>
        <strain evidence="2 3">DSM 45157</strain>
    </source>
</reference>
<keyword evidence="1" id="KW-1133">Transmembrane helix</keyword>
<keyword evidence="1" id="KW-0472">Membrane</keyword>